<sequence>EAIAAAHARALADAGAAGAPNAPLILVGYSWGASVAAWVARALERDGATPRLVVALDAPPVSDAGFAAQLPADEPGLLEYMTTALAESLGRDLRIDAATLAPLTHAQRIDAFAARLRASGVVPPDVPASRIARMVDVYRANLAADKTLAGRPAPAPIGTPVAVWISDAGAHPAGGGADLGWSAHTSAGVSLHRAAGDHLSMARGAHLAPLANAIAARIDAVLDAAPRADAS</sequence>
<evidence type="ECO:0000313" key="3">
    <source>
        <dbReference type="Proteomes" id="UP000217994"/>
    </source>
</evidence>
<proteinExistence type="predicted"/>
<dbReference type="EMBL" id="MTZU01000070">
    <property type="protein sequence ID" value="PCE30127.1"/>
    <property type="molecule type" value="Genomic_DNA"/>
</dbReference>
<feature type="non-terminal residue" evidence="2">
    <location>
        <position position="1"/>
    </location>
</feature>
<feature type="domain" description="Thioesterase" evidence="1">
    <location>
        <begin position="8"/>
        <end position="214"/>
    </location>
</feature>
<evidence type="ECO:0000313" key="2">
    <source>
        <dbReference type="EMBL" id="PCE30127.1"/>
    </source>
</evidence>
<name>A0A2A4FAT1_9BURK</name>
<reference evidence="2 3" key="1">
    <citation type="submission" date="2017-01" db="EMBL/GenBank/DDBJ databases">
        <title>Whole-Genome Shotgun Sequencing of Two beta-Proteobacterial Species in Search of the Bulgecin Biosynthetic Cluster.</title>
        <authorList>
            <person name="Horsman M.E."/>
            <person name="Marous D.R."/>
            <person name="Li R."/>
            <person name="Oliver R.A."/>
            <person name="Byun B."/>
            <person name="Emrich S.J."/>
            <person name="Boggess B."/>
            <person name="Townsend C.A."/>
            <person name="Mobashery S."/>
        </authorList>
    </citation>
    <scope>NUCLEOTIDE SEQUENCE [LARGE SCALE GENOMIC DNA]</scope>
    <source>
        <strain evidence="2 3">ATCC 31433</strain>
    </source>
</reference>
<dbReference type="Gene3D" id="3.40.50.1820">
    <property type="entry name" value="alpha/beta hydrolase"/>
    <property type="match status" value="1"/>
</dbReference>
<evidence type="ECO:0000259" key="1">
    <source>
        <dbReference type="Pfam" id="PF00975"/>
    </source>
</evidence>
<accession>A0A2A4FAT1</accession>
<dbReference type="AlphaFoldDB" id="A0A2A4FAT1"/>
<dbReference type="Pfam" id="PF00975">
    <property type="entry name" value="Thioesterase"/>
    <property type="match status" value="1"/>
</dbReference>
<protein>
    <recommendedName>
        <fullName evidence="1">Thioesterase domain-containing protein</fullName>
    </recommendedName>
</protein>
<dbReference type="SUPFAM" id="SSF53474">
    <property type="entry name" value="alpha/beta-Hydrolases"/>
    <property type="match status" value="1"/>
</dbReference>
<comment type="caution">
    <text evidence="2">The sequence shown here is derived from an EMBL/GenBank/DDBJ whole genome shotgun (WGS) entry which is preliminary data.</text>
</comment>
<dbReference type="InterPro" id="IPR029058">
    <property type="entry name" value="AB_hydrolase_fold"/>
</dbReference>
<dbReference type="Proteomes" id="UP000217994">
    <property type="component" value="Unassembled WGS sequence"/>
</dbReference>
<dbReference type="RefSeq" id="WP_235822246.1">
    <property type="nucleotide sequence ID" value="NZ_MTZU01000070.1"/>
</dbReference>
<gene>
    <name evidence="2" type="ORF">BZL54_22475</name>
</gene>
<dbReference type="InterPro" id="IPR001031">
    <property type="entry name" value="Thioesterase"/>
</dbReference>
<organism evidence="2 3">
    <name type="scientific">Burkholderia ubonensis subsp. mesacidophila</name>
    <dbReference type="NCBI Taxonomy" id="265293"/>
    <lineage>
        <taxon>Bacteria</taxon>
        <taxon>Pseudomonadati</taxon>
        <taxon>Pseudomonadota</taxon>
        <taxon>Betaproteobacteria</taxon>
        <taxon>Burkholderiales</taxon>
        <taxon>Burkholderiaceae</taxon>
        <taxon>Burkholderia</taxon>
        <taxon>Burkholderia cepacia complex</taxon>
    </lineage>
</organism>